<dbReference type="Proteomes" id="UP000799429">
    <property type="component" value="Unassembled WGS sequence"/>
</dbReference>
<reference evidence="1" key="1">
    <citation type="journal article" date="2020" name="Stud. Mycol.">
        <title>101 Dothideomycetes genomes: a test case for predicting lifestyles and emergence of pathogens.</title>
        <authorList>
            <person name="Haridas S."/>
            <person name="Albert R."/>
            <person name="Binder M."/>
            <person name="Bloem J."/>
            <person name="Labutti K."/>
            <person name="Salamov A."/>
            <person name="Andreopoulos B."/>
            <person name="Baker S."/>
            <person name="Barry K."/>
            <person name="Bills G."/>
            <person name="Bluhm B."/>
            <person name="Cannon C."/>
            <person name="Castanera R."/>
            <person name="Culley D."/>
            <person name="Daum C."/>
            <person name="Ezra D."/>
            <person name="Gonzalez J."/>
            <person name="Henrissat B."/>
            <person name="Kuo A."/>
            <person name="Liang C."/>
            <person name="Lipzen A."/>
            <person name="Lutzoni F."/>
            <person name="Magnuson J."/>
            <person name="Mondo S."/>
            <person name="Nolan M."/>
            <person name="Ohm R."/>
            <person name="Pangilinan J."/>
            <person name="Park H.-J."/>
            <person name="Ramirez L."/>
            <person name="Alfaro M."/>
            <person name="Sun H."/>
            <person name="Tritt A."/>
            <person name="Yoshinaga Y."/>
            <person name="Zwiers L.-H."/>
            <person name="Turgeon B."/>
            <person name="Goodwin S."/>
            <person name="Spatafora J."/>
            <person name="Crous P."/>
            <person name="Grigoriev I."/>
        </authorList>
    </citation>
    <scope>NUCLEOTIDE SEQUENCE</scope>
    <source>
        <strain evidence="1">CBS 101060</strain>
    </source>
</reference>
<name>A0A9P4VSZ8_9PEZI</name>
<comment type="caution">
    <text evidence="1">The sequence shown here is derived from an EMBL/GenBank/DDBJ whole genome shotgun (WGS) entry which is preliminary data.</text>
</comment>
<dbReference type="EMBL" id="MU006092">
    <property type="protein sequence ID" value="KAF2840945.1"/>
    <property type="molecule type" value="Genomic_DNA"/>
</dbReference>
<evidence type="ECO:0000313" key="1">
    <source>
        <dbReference type="EMBL" id="KAF2840945.1"/>
    </source>
</evidence>
<evidence type="ECO:0000313" key="2">
    <source>
        <dbReference type="Proteomes" id="UP000799429"/>
    </source>
</evidence>
<protein>
    <submittedName>
        <fullName evidence="1">Uncharacterized protein</fullName>
    </submittedName>
</protein>
<organism evidence="1 2">
    <name type="scientific">Patellaria atrata CBS 101060</name>
    <dbReference type="NCBI Taxonomy" id="1346257"/>
    <lineage>
        <taxon>Eukaryota</taxon>
        <taxon>Fungi</taxon>
        <taxon>Dikarya</taxon>
        <taxon>Ascomycota</taxon>
        <taxon>Pezizomycotina</taxon>
        <taxon>Dothideomycetes</taxon>
        <taxon>Dothideomycetes incertae sedis</taxon>
        <taxon>Patellariales</taxon>
        <taxon>Patellariaceae</taxon>
        <taxon>Patellaria</taxon>
    </lineage>
</organism>
<keyword evidence="2" id="KW-1185">Reference proteome</keyword>
<accession>A0A9P4VSZ8</accession>
<sequence>MTKLLDHAWGLNLRKECKRKCQNNYLCAFLYASLVSSLDKGVRRLFATAEKGGKVSSPLYQEVKERLLHIVFLVDCTSQGTLQWTFSAGGGLSSPGAERWVSRLAVFSP</sequence>
<proteinExistence type="predicted"/>
<dbReference type="AlphaFoldDB" id="A0A9P4VSZ8"/>
<gene>
    <name evidence="1" type="ORF">M501DRAFT_990879</name>
</gene>